<accession>I7C4G5</accession>
<proteinExistence type="predicted"/>
<name>I7C4G5_PSEPT</name>
<dbReference type="EMBL" id="CP003734">
    <property type="protein sequence ID" value="AFO51372.1"/>
    <property type="molecule type" value="Genomic_DNA"/>
</dbReference>
<dbReference type="PATRIC" id="fig|1196325.3.peg.5513"/>
<dbReference type="HOGENOM" id="CLU_2900834_0_0_6"/>
<dbReference type="Proteomes" id="UP000006503">
    <property type="component" value="Chromosome"/>
</dbReference>
<protein>
    <submittedName>
        <fullName evidence="1">Uncharacterized protein</fullName>
    </submittedName>
</protein>
<evidence type="ECO:0000313" key="2">
    <source>
        <dbReference type="Proteomes" id="UP000006503"/>
    </source>
</evidence>
<reference evidence="2" key="1">
    <citation type="journal article" date="2013" name="Microb. Biotechnol.">
        <title>Metabolic potential of the organic-solvent tolerant Pseudomonas putida DOT-T1E deduced from its annotated genome.</title>
        <authorList>
            <person name="Udaondo Z."/>
            <person name="Molina L."/>
            <person name="Daniels C."/>
            <person name="Gomez M.J."/>
            <person name="Molina-Henares M.A."/>
            <person name="Matilla M.A."/>
            <person name="Roca A."/>
            <person name="Fernandez M."/>
            <person name="Duque E."/>
            <person name="Segura A."/>
            <person name="Ramos J.L."/>
        </authorList>
    </citation>
    <scope>NUCLEOTIDE SEQUENCE [LARGE SCALE GENOMIC DNA]</scope>
    <source>
        <strain evidence="2">DOT-T1E</strain>
    </source>
</reference>
<organism evidence="1 2">
    <name type="scientific">Pseudomonas putida (strain DOT-T1E)</name>
    <dbReference type="NCBI Taxonomy" id="1196325"/>
    <lineage>
        <taxon>Bacteria</taxon>
        <taxon>Pseudomonadati</taxon>
        <taxon>Pseudomonadota</taxon>
        <taxon>Gammaproteobacteria</taxon>
        <taxon>Pseudomonadales</taxon>
        <taxon>Pseudomonadaceae</taxon>
        <taxon>Pseudomonas</taxon>
    </lineage>
</organism>
<sequence>MKIPVGLICVPGYLPAAGDSLARDQRSICLPWHMMLKLVQQFIGFTLGKDQAQVMNLTIARQ</sequence>
<dbReference type="KEGG" id="ppx:T1E_5551"/>
<gene>
    <name evidence="1" type="ordered locus">T1E_5551</name>
</gene>
<evidence type="ECO:0000313" key="1">
    <source>
        <dbReference type="EMBL" id="AFO51372.1"/>
    </source>
</evidence>
<dbReference type="AlphaFoldDB" id="I7C4G5"/>